<keyword evidence="4" id="KW-1185">Reference proteome</keyword>
<dbReference type="RefSeq" id="WP_184957767.1">
    <property type="nucleotide sequence ID" value="NZ_JACHIN010000001.1"/>
</dbReference>
<keyword evidence="3" id="KW-0132">Cell division</keyword>
<proteinExistence type="predicted"/>
<keyword evidence="3" id="KW-0131">Cell cycle</keyword>
<name>A0A7W7ZWR3_9ACTN</name>
<protein>
    <submittedName>
        <fullName evidence="3">Cell division protein FtsX</fullName>
    </submittedName>
</protein>
<organism evidence="3 4">
    <name type="scientific">Nonomuraea endophytica</name>
    <dbReference type="NCBI Taxonomy" id="714136"/>
    <lineage>
        <taxon>Bacteria</taxon>
        <taxon>Bacillati</taxon>
        <taxon>Actinomycetota</taxon>
        <taxon>Actinomycetes</taxon>
        <taxon>Streptosporangiales</taxon>
        <taxon>Streptosporangiaceae</taxon>
        <taxon>Nonomuraea</taxon>
    </lineage>
</organism>
<reference evidence="3 4" key="1">
    <citation type="submission" date="2020-08" db="EMBL/GenBank/DDBJ databases">
        <title>Genomic Encyclopedia of Type Strains, Phase IV (KMG-IV): sequencing the most valuable type-strain genomes for metagenomic binning, comparative biology and taxonomic classification.</title>
        <authorList>
            <person name="Goeker M."/>
        </authorList>
    </citation>
    <scope>NUCLEOTIDE SEQUENCE [LARGE SCALE GENOMIC DNA]</scope>
    <source>
        <strain evidence="3 4">DSM 45385</strain>
    </source>
</reference>
<comment type="caution">
    <text evidence="3">The sequence shown here is derived from an EMBL/GenBank/DDBJ whole genome shotgun (WGS) entry which is preliminary data.</text>
</comment>
<feature type="region of interest" description="Disordered" evidence="1">
    <location>
        <begin position="18"/>
        <end position="58"/>
    </location>
</feature>
<dbReference type="AlphaFoldDB" id="A0A7W7ZWR3"/>
<evidence type="ECO:0000313" key="3">
    <source>
        <dbReference type="EMBL" id="MBB5074780.1"/>
    </source>
</evidence>
<dbReference type="Proteomes" id="UP000568380">
    <property type="component" value="Unassembled WGS sequence"/>
</dbReference>
<evidence type="ECO:0000313" key="4">
    <source>
        <dbReference type="Proteomes" id="UP000568380"/>
    </source>
</evidence>
<evidence type="ECO:0000256" key="2">
    <source>
        <dbReference type="SAM" id="SignalP"/>
    </source>
</evidence>
<gene>
    <name evidence="3" type="ORF">HNR40_000226</name>
</gene>
<keyword evidence="2" id="KW-0732">Signal</keyword>
<dbReference type="EMBL" id="JACHIN010000001">
    <property type="protein sequence ID" value="MBB5074780.1"/>
    <property type="molecule type" value="Genomic_DNA"/>
</dbReference>
<dbReference type="Gene3D" id="3.30.70.3040">
    <property type="match status" value="2"/>
</dbReference>
<evidence type="ECO:0000256" key="1">
    <source>
        <dbReference type="SAM" id="MobiDB-lite"/>
    </source>
</evidence>
<feature type="chain" id="PRO_5039148981" evidence="2">
    <location>
        <begin position="23"/>
        <end position="286"/>
    </location>
</feature>
<sequence length="286" mass="31122">MRRTWVVAALTTALATSGVGSAAADTPEDRTLGETSVNEAPESRDAEPGAGDVSVESGTGADGVVAAAVSPLQTPKAAWPVTGRLTVYLCSKASLQKKCDGRGPTDEQKRKIERLLKRLSGLSGVRYVSEDEAYRNAREDGLRVRKGAIPASFRAEVKVPDVKLGPKLEKLPGITTARVWRTDFWAGRAQAKVELCGPANCPGRGAITDHERDAVFEALRTLQGVKKVYLESRRHVIDNWRRVTYESRTPVVGEIFHLTLTDSSVFEQIRPALRGLPGVDQVSRHR</sequence>
<dbReference type="GO" id="GO:0051301">
    <property type="term" value="P:cell division"/>
    <property type="evidence" value="ECO:0007669"/>
    <property type="project" value="UniProtKB-KW"/>
</dbReference>
<feature type="signal peptide" evidence="2">
    <location>
        <begin position="1"/>
        <end position="22"/>
    </location>
</feature>
<accession>A0A7W7ZWR3</accession>